<evidence type="ECO:0000313" key="2">
    <source>
        <dbReference type="Proteomes" id="UP000489600"/>
    </source>
</evidence>
<dbReference type="Proteomes" id="UP000489600">
    <property type="component" value="Unassembled WGS sequence"/>
</dbReference>
<evidence type="ECO:0000313" key="1">
    <source>
        <dbReference type="EMBL" id="VVB01001.1"/>
    </source>
</evidence>
<comment type="caution">
    <text evidence="1">The sequence shown here is derived from an EMBL/GenBank/DDBJ whole genome shotgun (WGS) entry which is preliminary data.</text>
</comment>
<keyword evidence="2" id="KW-1185">Reference proteome</keyword>
<reference evidence="1" key="1">
    <citation type="submission" date="2019-07" db="EMBL/GenBank/DDBJ databases">
        <authorList>
            <person name="Dittberner H."/>
        </authorList>
    </citation>
    <scope>NUCLEOTIDE SEQUENCE [LARGE SCALE GENOMIC DNA]</scope>
</reference>
<organism evidence="1 2">
    <name type="scientific">Arabis nemorensis</name>
    <dbReference type="NCBI Taxonomy" id="586526"/>
    <lineage>
        <taxon>Eukaryota</taxon>
        <taxon>Viridiplantae</taxon>
        <taxon>Streptophyta</taxon>
        <taxon>Embryophyta</taxon>
        <taxon>Tracheophyta</taxon>
        <taxon>Spermatophyta</taxon>
        <taxon>Magnoliopsida</taxon>
        <taxon>eudicotyledons</taxon>
        <taxon>Gunneridae</taxon>
        <taxon>Pentapetalae</taxon>
        <taxon>rosids</taxon>
        <taxon>malvids</taxon>
        <taxon>Brassicales</taxon>
        <taxon>Brassicaceae</taxon>
        <taxon>Arabideae</taxon>
        <taxon>Arabis</taxon>
    </lineage>
</organism>
<name>A0A565BHD3_9BRAS</name>
<protein>
    <submittedName>
        <fullName evidence="1">Uncharacterized protein</fullName>
    </submittedName>
</protein>
<dbReference type="EMBL" id="CABITT030000004">
    <property type="protein sequence ID" value="VVB01001.1"/>
    <property type="molecule type" value="Genomic_DNA"/>
</dbReference>
<accession>A0A565BHD3</accession>
<dbReference type="AlphaFoldDB" id="A0A565BHD3"/>
<sequence>MTSSPQAHIPHIDFDLFMPSSERRMDDAIPTRVITPSAPVTGEAQGKVCDNSSDIFEEIASPDPLCPILNQRSTTTSPTEAYNLAEASSIAVPVSPKTRVLEFIGDL</sequence>
<proteinExistence type="predicted"/>
<gene>
    <name evidence="1" type="ORF">ANE_LOCUS11445</name>
</gene>